<dbReference type="InterPro" id="IPR036291">
    <property type="entry name" value="NAD(P)-bd_dom_sf"/>
</dbReference>
<reference evidence="6" key="1">
    <citation type="submission" date="2023-07" db="EMBL/GenBank/DDBJ databases">
        <title>Ancylobacter moscoviensis sp. nov., facultatively methylotrophic bacteria from activated sludge and the reclassification of Starkeya novella (Starkey 1934) Kelly et al. 2000 as Ancylobacter novellus comb. nov., Starkeya koreensis Im et al. 2006 as Ancylobacter koreensis comb.nov., Angulomicrobium tetraedrale Vasil'eva et al. 1986 as Ancylobacter tetraedralis comb. nov., Angulomicrobium amanitiforme Fritz et al. 2004 as Ancylobacter amanitiformis comb. nov. and Methylorhabdus multivorans Doronina et al. 1996 as Ancylobacter multivorans comb. nov. and emended description of the genus Ancylobacter.</title>
        <authorList>
            <person name="Doronina N."/>
            <person name="Chemodurova A."/>
            <person name="Grouzdev D."/>
            <person name="Koziaeva V."/>
            <person name="Shi W."/>
            <person name="Wu L."/>
            <person name="Kaparullina E."/>
        </authorList>
    </citation>
    <scope>NUCLEOTIDE SEQUENCE [LARGE SCALE GENOMIC DNA]</scope>
    <source>
        <strain evidence="6">Jip08</strain>
    </source>
</reference>
<proteinExistence type="predicted"/>
<organism evidence="5 6">
    <name type="scientific">Ancylobacter koreensis</name>
    <dbReference type="NCBI Taxonomy" id="266121"/>
    <lineage>
        <taxon>Bacteria</taxon>
        <taxon>Pseudomonadati</taxon>
        <taxon>Pseudomonadota</taxon>
        <taxon>Alphaproteobacteria</taxon>
        <taxon>Hyphomicrobiales</taxon>
        <taxon>Xanthobacteraceae</taxon>
        <taxon>Ancylobacter</taxon>
    </lineage>
</organism>
<dbReference type="RefSeq" id="WP_247199329.1">
    <property type="nucleotide sequence ID" value="NZ_JALKCG010000001.1"/>
</dbReference>
<feature type="domain" description="6-phosphogluconate dehydrogenase NADP-binding" evidence="3">
    <location>
        <begin position="2"/>
        <end position="161"/>
    </location>
</feature>
<evidence type="ECO:0000313" key="6">
    <source>
        <dbReference type="Proteomes" id="UP001202867"/>
    </source>
</evidence>
<evidence type="ECO:0000259" key="3">
    <source>
        <dbReference type="Pfam" id="PF03446"/>
    </source>
</evidence>
<protein>
    <submittedName>
        <fullName evidence="5">NAD(P)-dependent oxidoreductase</fullName>
    </submittedName>
</protein>
<evidence type="ECO:0000256" key="2">
    <source>
        <dbReference type="ARBA" id="ARBA00023027"/>
    </source>
</evidence>
<feature type="domain" description="3-hydroxyisobutyrate dehydrogenase-like NAD-binding" evidence="4">
    <location>
        <begin position="164"/>
        <end position="284"/>
    </location>
</feature>
<evidence type="ECO:0000313" key="5">
    <source>
        <dbReference type="EMBL" id="MCK0207424.1"/>
    </source>
</evidence>
<accession>A0ABT0DJS3</accession>
<dbReference type="EMBL" id="JALKCG010000001">
    <property type="protein sequence ID" value="MCK0207424.1"/>
    <property type="molecule type" value="Genomic_DNA"/>
</dbReference>
<dbReference type="Pfam" id="PF14833">
    <property type="entry name" value="NAD_binding_11"/>
    <property type="match status" value="1"/>
</dbReference>
<comment type="caution">
    <text evidence="5">The sequence shown here is derived from an EMBL/GenBank/DDBJ whole genome shotgun (WGS) entry which is preliminary data.</text>
</comment>
<dbReference type="Pfam" id="PF03446">
    <property type="entry name" value="NAD_binding_2"/>
    <property type="match status" value="1"/>
</dbReference>
<dbReference type="Proteomes" id="UP001202867">
    <property type="component" value="Unassembled WGS sequence"/>
</dbReference>
<dbReference type="SUPFAM" id="SSF48179">
    <property type="entry name" value="6-phosphogluconate dehydrogenase C-terminal domain-like"/>
    <property type="match status" value="1"/>
</dbReference>
<keyword evidence="2" id="KW-0520">NAD</keyword>
<name>A0ABT0DJS3_9HYPH</name>
<keyword evidence="6" id="KW-1185">Reference proteome</keyword>
<dbReference type="PANTHER" id="PTHR43060">
    <property type="entry name" value="3-HYDROXYISOBUTYRATE DEHYDROGENASE-LIKE 1, MITOCHONDRIAL-RELATED"/>
    <property type="match status" value="1"/>
</dbReference>
<dbReference type="PANTHER" id="PTHR43060:SF15">
    <property type="entry name" value="3-HYDROXYISOBUTYRATE DEHYDROGENASE-LIKE 1, MITOCHONDRIAL-RELATED"/>
    <property type="match status" value="1"/>
</dbReference>
<keyword evidence="1" id="KW-0560">Oxidoreductase</keyword>
<dbReference type="Gene3D" id="3.40.50.720">
    <property type="entry name" value="NAD(P)-binding Rossmann-like Domain"/>
    <property type="match status" value="1"/>
</dbReference>
<dbReference type="SUPFAM" id="SSF51735">
    <property type="entry name" value="NAD(P)-binding Rossmann-fold domains"/>
    <property type="match status" value="1"/>
</dbReference>
<dbReference type="Gene3D" id="1.10.1040.10">
    <property type="entry name" value="N-(1-d-carboxylethyl)-l-norvaline Dehydrogenase, domain 2"/>
    <property type="match status" value="1"/>
</dbReference>
<dbReference type="InterPro" id="IPR015815">
    <property type="entry name" value="HIBADH-related"/>
</dbReference>
<sequence>MKVGFAGLGAMGAPMAHNLIKAGFSLTVHSRRRESAEPLLAKGAEWASTPQELAQQSDIVLTSLPDPATVDAVMDGETGLLAGLRHGSCFIDLSTNAPASVRSLSQRLEAHGIGMLDAPVSGGPKGAASGKLAIWASGSLAAFETSRPVLEAMGDQVRFLGEIGNATVAKLVHNCANYTINLVLAEVFTLGVKAGVPPLELFAAVRQGSLGRQSTIDRLADHFLPALFETPSFALNLAHKDVALATGLARDVGVPMRLANLAYAEMTEALNRGWGANDSRSAMKLQTERAGVEIEVPQESLRALIKNEPLDRR</sequence>
<dbReference type="PIRSF" id="PIRSF000103">
    <property type="entry name" value="HIBADH"/>
    <property type="match status" value="1"/>
</dbReference>
<dbReference type="InterPro" id="IPR008927">
    <property type="entry name" value="6-PGluconate_DH-like_C_sf"/>
</dbReference>
<dbReference type="InterPro" id="IPR013328">
    <property type="entry name" value="6PGD_dom2"/>
</dbReference>
<dbReference type="InterPro" id="IPR029154">
    <property type="entry name" value="HIBADH-like_NADP-bd"/>
</dbReference>
<gene>
    <name evidence="5" type="ORF">MWN33_05180</name>
</gene>
<dbReference type="InterPro" id="IPR006115">
    <property type="entry name" value="6PGDH_NADP-bd"/>
</dbReference>
<evidence type="ECO:0000259" key="4">
    <source>
        <dbReference type="Pfam" id="PF14833"/>
    </source>
</evidence>
<evidence type="ECO:0000256" key="1">
    <source>
        <dbReference type="ARBA" id="ARBA00023002"/>
    </source>
</evidence>